<evidence type="ECO:0000313" key="8">
    <source>
        <dbReference type="Proteomes" id="UP000321484"/>
    </source>
</evidence>
<protein>
    <recommendedName>
        <fullName evidence="6">HTH tetR-type domain-containing protein</fullName>
    </recommendedName>
</protein>
<evidence type="ECO:0000256" key="5">
    <source>
        <dbReference type="SAM" id="MobiDB-lite"/>
    </source>
</evidence>
<keyword evidence="8" id="KW-1185">Reference proteome</keyword>
<evidence type="ECO:0000313" key="7">
    <source>
        <dbReference type="EMBL" id="GEN79141.1"/>
    </source>
</evidence>
<feature type="domain" description="HTH tetR-type" evidence="6">
    <location>
        <begin position="19"/>
        <end position="78"/>
    </location>
</feature>
<dbReference type="AlphaFoldDB" id="A0A511YVA9"/>
<proteinExistence type="predicted"/>
<organism evidence="7 8">
    <name type="scientific">Actinotalea fermentans</name>
    <dbReference type="NCBI Taxonomy" id="43671"/>
    <lineage>
        <taxon>Bacteria</taxon>
        <taxon>Bacillati</taxon>
        <taxon>Actinomycetota</taxon>
        <taxon>Actinomycetes</taxon>
        <taxon>Micrococcales</taxon>
        <taxon>Cellulomonadaceae</taxon>
        <taxon>Actinotalea</taxon>
    </lineage>
</organism>
<dbReference type="PROSITE" id="PS50977">
    <property type="entry name" value="HTH_TETR_2"/>
    <property type="match status" value="1"/>
</dbReference>
<keyword evidence="3" id="KW-0804">Transcription</keyword>
<accession>A0A511YVA9</accession>
<dbReference type="Proteomes" id="UP000321484">
    <property type="component" value="Unassembled WGS sequence"/>
</dbReference>
<dbReference type="PANTHER" id="PTHR30055:SF234">
    <property type="entry name" value="HTH-TYPE TRANSCRIPTIONAL REGULATOR BETI"/>
    <property type="match status" value="1"/>
</dbReference>
<dbReference type="InterPro" id="IPR050109">
    <property type="entry name" value="HTH-type_TetR-like_transc_reg"/>
</dbReference>
<gene>
    <name evidence="7" type="ORF">AFE02nite_08750</name>
</gene>
<keyword evidence="1" id="KW-0805">Transcription regulation</keyword>
<dbReference type="InterPro" id="IPR009057">
    <property type="entry name" value="Homeodomain-like_sf"/>
</dbReference>
<evidence type="ECO:0000256" key="4">
    <source>
        <dbReference type="PROSITE-ProRule" id="PRU00335"/>
    </source>
</evidence>
<dbReference type="Pfam" id="PF00440">
    <property type="entry name" value="TetR_N"/>
    <property type="match status" value="1"/>
</dbReference>
<dbReference type="InterPro" id="IPR001647">
    <property type="entry name" value="HTH_TetR"/>
</dbReference>
<dbReference type="EMBL" id="BJYK01000001">
    <property type="protein sequence ID" value="GEN79141.1"/>
    <property type="molecule type" value="Genomic_DNA"/>
</dbReference>
<dbReference type="GO" id="GO:0000976">
    <property type="term" value="F:transcription cis-regulatory region binding"/>
    <property type="evidence" value="ECO:0007669"/>
    <property type="project" value="TreeGrafter"/>
</dbReference>
<dbReference type="Gene3D" id="1.10.357.10">
    <property type="entry name" value="Tetracycline Repressor, domain 2"/>
    <property type="match status" value="1"/>
</dbReference>
<dbReference type="PANTHER" id="PTHR30055">
    <property type="entry name" value="HTH-TYPE TRANSCRIPTIONAL REGULATOR RUTR"/>
    <property type="match status" value="1"/>
</dbReference>
<evidence type="ECO:0000256" key="3">
    <source>
        <dbReference type="ARBA" id="ARBA00023163"/>
    </source>
</evidence>
<reference evidence="7 8" key="1">
    <citation type="submission" date="2019-07" db="EMBL/GenBank/DDBJ databases">
        <title>Whole genome shotgun sequence of Actinotalea fermentans NBRC 105374.</title>
        <authorList>
            <person name="Hosoyama A."/>
            <person name="Uohara A."/>
            <person name="Ohji S."/>
            <person name="Ichikawa N."/>
        </authorList>
    </citation>
    <scope>NUCLEOTIDE SEQUENCE [LARGE SCALE GENOMIC DNA]</scope>
    <source>
        <strain evidence="7 8">NBRC 105374</strain>
    </source>
</reference>
<sequence>MEPAAPGDRGRRAAPMSPEDRRDAIVGAAIPLLRSRGAAVTTRELADAACVAEGTLFRVFPDKAALVRAAIERALDPTPALEQLAGVERELPVRIAIAKTVAILQEHAVGVASLVAVSHEMFASLGQPTATPHGHGHPGHAHKPGWADHPVEIVVRAVANVLDPHAAELRLEPALCARMLVGFVLTINRPLGPGPRPVLGPHDLATLFCDGAVRHPISEDHTC</sequence>
<comment type="caution">
    <text evidence="7">The sequence shown here is derived from an EMBL/GenBank/DDBJ whole genome shotgun (WGS) entry which is preliminary data.</text>
</comment>
<feature type="region of interest" description="Disordered" evidence="5">
    <location>
        <begin position="1"/>
        <end position="20"/>
    </location>
</feature>
<feature type="DNA-binding region" description="H-T-H motif" evidence="4">
    <location>
        <begin position="41"/>
        <end position="60"/>
    </location>
</feature>
<evidence type="ECO:0000256" key="2">
    <source>
        <dbReference type="ARBA" id="ARBA00023125"/>
    </source>
</evidence>
<name>A0A511YVA9_9CELL</name>
<evidence type="ECO:0000256" key="1">
    <source>
        <dbReference type="ARBA" id="ARBA00023015"/>
    </source>
</evidence>
<keyword evidence="2 4" id="KW-0238">DNA-binding</keyword>
<dbReference type="GO" id="GO:0003700">
    <property type="term" value="F:DNA-binding transcription factor activity"/>
    <property type="evidence" value="ECO:0007669"/>
    <property type="project" value="TreeGrafter"/>
</dbReference>
<dbReference type="SUPFAM" id="SSF46689">
    <property type="entry name" value="Homeodomain-like"/>
    <property type="match status" value="1"/>
</dbReference>
<evidence type="ECO:0000259" key="6">
    <source>
        <dbReference type="PROSITE" id="PS50977"/>
    </source>
</evidence>